<keyword evidence="2" id="KW-0472">Membrane</keyword>
<name>A0A3R7QCP8_PENVA</name>
<evidence type="ECO:0000313" key="3">
    <source>
        <dbReference type="EMBL" id="ROT74609.1"/>
    </source>
</evidence>
<feature type="region of interest" description="Disordered" evidence="1">
    <location>
        <begin position="236"/>
        <end position="255"/>
    </location>
</feature>
<proteinExistence type="predicted"/>
<comment type="caution">
    <text evidence="3">The sequence shown here is derived from an EMBL/GenBank/DDBJ whole genome shotgun (WGS) entry which is preliminary data.</text>
</comment>
<feature type="compositionally biased region" description="Basic residues" evidence="1">
    <location>
        <begin position="77"/>
        <end position="88"/>
    </location>
</feature>
<keyword evidence="2" id="KW-0812">Transmembrane</keyword>
<protein>
    <submittedName>
        <fullName evidence="3">Uncharacterized protein</fullName>
    </submittedName>
</protein>
<accession>A0A3R7QCP8</accession>
<gene>
    <name evidence="3" type="ORF">C7M84_006881</name>
</gene>
<evidence type="ECO:0000256" key="2">
    <source>
        <dbReference type="SAM" id="Phobius"/>
    </source>
</evidence>
<evidence type="ECO:0000256" key="1">
    <source>
        <dbReference type="SAM" id="MobiDB-lite"/>
    </source>
</evidence>
<reference evidence="3 4" key="1">
    <citation type="submission" date="2018-04" db="EMBL/GenBank/DDBJ databases">
        <authorList>
            <person name="Zhang X."/>
            <person name="Yuan J."/>
            <person name="Li F."/>
            <person name="Xiang J."/>
        </authorList>
    </citation>
    <scope>NUCLEOTIDE SEQUENCE [LARGE SCALE GENOMIC DNA]</scope>
    <source>
        <tissue evidence="3">Muscle</tissue>
    </source>
</reference>
<keyword evidence="2" id="KW-1133">Transmembrane helix</keyword>
<keyword evidence="4" id="KW-1185">Reference proteome</keyword>
<feature type="region of interest" description="Disordered" evidence="1">
    <location>
        <begin position="179"/>
        <end position="231"/>
    </location>
</feature>
<organism evidence="3 4">
    <name type="scientific">Penaeus vannamei</name>
    <name type="common">Whiteleg shrimp</name>
    <name type="synonym">Litopenaeus vannamei</name>
    <dbReference type="NCBI Taxonomy" id="6689"/>
    <lineage>
        <taxon>Eukaryota</taxon>
        <taxon>Metazoa</taxon>
        <taxon>Ecdysozoa</taxon>
        <taxon>Arthropoda</taxon>
        <taxon>Crustacea</taxon>
        <taxon>Multicrustacea</taxon>
        <taxon>Malacostraca</taxon>
        <taxon>Eumalacostraca</taxon>
        <taxon>Eucarida</taxon>
        <taxon>Decapoda</taxon>
        <taxon>Dendrobranchiata</taxon>
        <taxon>Penaeoidea</taxon>
        <taxon>Penaeidae</taxon>
        <taxon>Penaeus</taxon>
    </lineage>
</organism>
<reference evidence="3 4" key="2">
    <citation type="submission" date="2019-01" db="EMBL/GenBank/DDBJ databases">
        <title>The decoding of complex shrimp genome reveals the adaptation for benthos swimmer, frequently molting mechanism and breeding impact on genome.</title>
        <authorList>
            <person name="Sun Y."/>
            <person name="Gao Y."/>
            <person name="Yu Y."/>
        </authorList>
    </citation>
    <scope>NUCLEOTIDE SEQUENCE [LARGE SCALE GENOMIC DNA]</scope>
    <source>
        <tissue evidence="3">Muscle</tissue>
    </source>
</reference>
<dbReference type="Proteomes" id="UP000283509">
    <property type="component" value="Unassembled WGS sequence"/>
</dbReference>
<dbReference type="AlphaFoldDB" id="A0A3R7QCP8"/>
<feature type="transmembrane region" description="Helical" evidence="2">
    <location>
        <begin position="321"/>
        <end position="341"/>
    </location>
</feature>
<sequence>MSHYVTYNALHTPKQYRTTESHLELKDSTRAELLTTAYRDNTHNRPGGNVPLSGGHRCFHPWPRCRRHTRALSYRTRNPRRRDRKITRKATPSDAGDHHRRRRRLSPSPSPSYAWQRGGDPITRGNLTGGDLNANPRRVGPGLAPSGRPPSCLRCLQCYSRKENLKVFSYIRGTAITPGETATASDGRERKPGGGWGRKGRRGMQSVHSPYLLPPPAPAHSKIRNDRWTRNRRQLIKNESHRRAGRLSARDPQTSSSPVSSIFLLDLLMRYFHPPPSSSPLDPLMSTSLPPPSHPSLSLVSFYSLMNPLPSSRPTHEHLPLLLLFFLPLPLPLPLLLLPPLPLFFSLPLPLSLPLLLLPPLPLSIFLSCSSSFFLFPFFSSSFYSSLLFLFLFLFPFFSSPLPFPLTLL</sequence>
<dbReference type="EMBL" id="QCYY01001875">
    <property type="protein sequence ID" value="ROT74609.1"/>
    <property type="molecule type" value="Genomic_DNA"/>
</dbReference>
<feature type="transmembrane region" description="Helical" evidence="2">
    <location>
        <begin position="361"/>
        <end position="380"/>
    </location>
</feature>
<evidence type="ECO:0000313" key="4">
    <source>
        <dbReference type="Proteomes" id="UP000283509"/>
    </source>
</evidence>
<feature type="transmembrane region" description="Helical" evidence="2">
    <location>
        <begin position="387"/>
        <end position="406"/>
    </location>
</feature>
<feature type="region of interest" description="Disordered" evidence="1">
    <location>
        <begin position="70"/>
        <end position="147"/>
    </location>
</feature>